<sequence>MANFAEVEHLEAAWRPLTDAERPRAEYYLGAASRRVRRRWRDVDDRLAADELDDEDVRDVVVEMVLGIVDGAPVRNARSWSVTTGPMSKSVTLAAGRADKLAFEDWMVEVFEGRAKPLPVFSMPPSAWPEGRI</sequence>
<gene>
    <name evidence="1" type="primary">12</name>
    <name evidence="1" type="ORF">PBI_NANDITA_12</name>
</gene>
<name>A0A3G2KI38_9CAUD</name>
<reference evidence="1 2" key="1">
    <citation type="submission" date="2018-09" db="EMBL/GenBank/DDBJ databases">
        <authorList>
            <person name="Zack K."/>
            <person name="Stoner T.H."/>
            <person name="Garlena R.A."/>
            <person name="Russell D.A."/>
            <person name="Pope W.H."/>
            <person name="Jacobs-Sera D."/>
            <person name="Hatfull G.F."/>
        </authorList>
    </citation>
    <scope>NUCLEOTIDE SEQUENCE [LARGE SCALE GENOMIC DNA]</scope>
</reference>
<evidence type="ECO:0000313" key="2">
    <source>
        <dbReference type="Proteomes" id="UP000267628"/>
    </source>
</evidence>
<dbReference type="RefSeq" id="YP_010760841.1">
    <property type="nucleotide sequence ID" value="NC_073588.1"/>
</dbReference>
<accession>A0A3G2KI38</accession>
<dbReference type="EMBL" id="MH834621">
    <property type="protein sequence ID" value="AYN58634.1"/>
    <property type="molecule type" value="Genomic_DNA"/>
</dbReference>
<dbReference type="Proteomes" id="UP000267628">
    <property type="component" value="Segment"/>
</dbReference>
<evidence type="ECO:0000313" key="1">
    <source>
        <dbReference type="EMBL" id="AYN58634.1"/>
    </source>
</evidence>
<dbReference type="GeneID" id="80033940"/>
<organism evidence="1 2">
    <name type="scientific">Arthrobacter phage Nandita</name>
    <dbReference type="NCBI Taxonomy" id="2419963"/>
    <lineage>
        <taxon>Viruses</taxon>
        <taxon>Duplodnaviria</taxon>
        <taxon>Heunggongvirae</taxon>
        <taxon>Uroviricota</taxon>
        <taxon>Caudoviricetes</taxon>
        <taxon>Daemsvirinae</taxon>
        <taxon>Nanditavirus</taxon>
        <taxon>Nanditavirus nandita</taxon>
    </lineage>
</organism>
<keyword evidence="2" id="KW-1185">Reference proteome</keyword>
<dbReference type="KEGG" id="vg:80033940"/>
<proteinExistence type="predicted"/>
<protein>
    <submittedName>
        <fullName evidence="1">Head-to-tail adaptor</fullName>
    </submittedName>
</protein>